<dbReference type="HOGENOM" id="CLU_896838_0_0_9"/>
<dbReference type="InterPro" id="IPR027954">
    <property type="entry name" value="Transcobalamin-like_C"/>
</dbReference>
<feature type="chain" id="PRO_5003060567" description="Transcobalamin-like C-terminal domain-containing protein" evidence="2">
    <location>
        <begin position="28"/>
        <end position="310"/>
    </location>
</feature>
<dbReference type="PATRIC" id="fig|213810.4.peg.1436"/>
<dbReference type="Pfam" id="PF14478">
    <property type="entry name" value="DUF4430"/>
    <property type="match status" value="1"/>
</dbReference>
<evidence type="ECO:0000256" key="2">
    <source>
        <dbReference type="SAM" id="SignalP"/>
    </source>
</evidence>
<dbReference type="Gene3D" id="2.170.130.30">
    <property type="match status" value="1"/>
</dbReference>
<dbReference type="KEGG" id="rch:RUM_15370"/>
<proteinExistence type="predicted"/>
<keyword evidence="5" id="KW-1185">Reference proteome</keyword>
<feature type="region of interest" description="Disordered" evidence="1">
    <location>
        <begin position="257"/>
        <end position="286"/>
    </location>
</feature>
<feature type="domain" description="Transcobalamin-like C-terminal" evidence="3">
    <location>
        <begin position="129"/>
        <end position="165"/>
    </location>
</feature>
<reference evidence="4" key="1">
    <citation type="submission" date="2010-03" db="EMBL/GenBank/DDBJ databases">
        <title>The genome sequence of Ruminococcus sp. 18P13.</title>
        <authorList>
            <consortium name="metaHIT consortium -- http://www.metahit.eu/"/>
            <person name="Pajon A."/>
            <person name="Turner K."/>
            <person name="Parkhill J."/>
            <person name="Bernalier A."/>
        </authorList>
    </citation>
    <scope>NUCLEOTIDE SEQUENCE [LARGE SCALE GENOMIC DNA]</scope>
    <source>
        <strain evidence="4">Type strain: 18P13</strain>
    </source>
</reference>
<sequence length="310" mass="31820">MKHTHKQILAACAAAACMAFAAMPVFAEETAPQGYVTVAVEKFTTGEGYILEPVEVPFYEGETGTALTERALGAEQINEGEGVGAYIASIADPDGGKGTVPEVIRNAVEAAGGTLAEERLTPGWLASYDYASTAGWMYMVNNEVPSFGIGDYTPQDGDVLRWTFSIYAYGADLGIDTSYMSEWGGAAAITPAADRDALTKLLATAKDAQGEGVRAAYDAAVAVISDVTAEQAKLDEAAAALQAAMEAEPVVTTVTTTTEAAAETTGTTVTTTATGTSTPAPKTGDHTGGLVLTGCGVLALAALCAKKRHA</sequence>
<evidence type="ECO:0000259" key="3">
    <source>
        <dbReference type="Pfam" id="PF14478"/>
    </source>
</evidence>
<feature type="signal peptide" evidence="2">
    <location>
        <begin position="1"/>
        <end position="27"/>
    </location>
</feature>
<dbReference type="AlphaFoldDB" id="D4LDD5"/>
<dbReference type="RefSeq" id="WP_015558536.1">
    <property type="nucleotide sequence ID" value="NC_021039.1"/>
</dbReference>
<gene>
    <name evidence="4" type="ordered locus">RUM_15370</name>
</gene>
<accession>D4LDD5</accession>
<dbReference type="EMBL" id="FP929052">
    <property type="protein sequence ID" value="CBL17630.1"/>
    <property type="molecule type" value="Genomic_DNA"/>
</dbReference>
<dbReference type="Proteomes" id="UP000007054">
    <property type="component" value="Chromosome"/>
</dbReference>
<dbReference type="PROSITE" id="PS51257">
    <property type="entry name" value="PROKAR_LIPOPROTEIN"/>
    <property type="match status" value="1"/>
</dbReference>
<organism evidence="4 5">
    <name type="scientific">Ruminococcus champanellensis (strain DSM 18848 / JCM 17042 / KCTC 15320 / 18P13)</name>
    <dbReference type="NCBI Taxonomy" id="213810"/>
    <lineage>
        <taxon>Bacteria</taxon>
        <taxon>Bacillati</taxon>
        <taxon>Bacillota</taxon>
        <taxon>Clostridia</taxon>
        <taxon>Eubacteriales</taxon>
        <taxon>Oscillospiraceae</taxon>
        <taxon>Ruminococcus</taxon>
    </lineage>
</organism>
<dbReference type="STRING" id="213810.RUM_15370"/>
<evidence type="ECO:0000313" key="5">
    <source>
        <dbReference type="Proteomes" id="UP000007054"/>
    </source>
</evidence>
<protein>
    <recommendedName>
        <fullName evidence="3">Transcobalamin-like C-terminal domain-containing protein</fullName>
    </recommendedName>
</protein>
<dbReference type="GeneID" id="83156256"/>
<evidence type="ECO:0000313" key="4">
    <source>
        <dbReference type="EMBL" id="CBL17630.1"/>
    </source>
</evidence>
<keyword evidence="2" id="KW-0732">Signal</keyword>
<name>D4LDD5_RUMC1</name>
<evidence type="ECO:0000256" key="1">
    <source>
        <dbReference type="SAM" id="MobiDB-lite"/>
    </source>
</evidence>
<reference evidence="4" key="2">
    <citation type="submission" date="2010-03" db="EMBL/GenBank/DDBJ databases">
        <authorList>
            <person name="Pajon A."/>
        </authorList>
    </citation>
    <scope>NUCLEOTIDE SEQUENCE</scope>
    <source>
        <strain evidence="4">Type strain: 18P13</strain>
    </source>
</reference>